<keyword evidence="2" id="KW-1185">Reference proteome</keyword>
<comment type="caution">
    <text evidence="1">The sequence shown here is derived from an EMBL/GenBank/DDBJ whole genome shotgun (WGS) entry which is preliminary data.</text>
</comment>
<dbReference type="Proteomes" id="UP001165121">
    <property type="component" value="Unassembled WGS sequence"/>
</dbReference>
<dbReference type="OrthoDB" id="127231at2759"/>
<dbReference type="EMBL" id="BSXT01000228">
    <property type="protein sequence ID" value="GMF21511.1"/>
    <property type="molecule type" value="Genomic_DNA"/>
</dbReference>
<proteinExistence type="predicted"/>
<protein>
    <submittedName>
        <fullName evidence="1">Unnamed protein product</fullName>
    </submittedName>
</protein>
<sequence length="107" mass="12561">MWSWKSDISRHTVESELDADADAMCTAYRSSSSYHEQRRQRQSRAGVAWRKVLQMQLRRHQCDLDILLDPSFLHFSKSRVTKYWFPRSSGDVTSLADALEIVDREEP</sequence>
<evidence type="ECO:0000313" key="1">
    <source>
        <dbReference type="EMBL" id="GMF21511.1"/>
    </source>
</evidence>
<name>A0A9W6TY36_9STRA</name>
<organism evidence="1 2">
    <name type="scientific">Phytophthora fragariaefolia</name>
    <dbReference type="NCBI Taxonomy" id="1490495"/>
    <lineage>
        <taxon>Eukaryota</taxon>
        <taxon>Sar</taxon>
        <taxon>Stramenopiles</taxon>
        <taxon>Oomycota</taxon>
        <taxon>Peronosporomycetes</taxon>
        <taxon>Peronosporales</taxon>
        <taxon>Peronosporaceae</taxon>
        <taxon>Phytophthora</taxon>
    </lineage>
</organism>
<accession>A0A9W6TY36</accession>
<dbReference type="AlphaFoldDB" id="A0A9W6TY36"/>
<gene>
    <name evidence="1" type="ORF">Pfra01_000288500</name>
</gene>
<reference evidence="1" key="1">
    <citation type="submission" date="2023-04" db="EMBL/GenBank/DDBJ databases">
        <title>Phytophthora fragariaefolia NBRC 109709.</title>
        <authorList>
            <person name="Ichikawa N."/>
            <person name="Sato H."/>
            <person name="Tonouchi N."/>
        </authorList>
    </citation>
    <scope>NUCLEOTIDE SEQUENCE</scope>
    <source>
        <strain evidence="1">NBRC 109709</strain>
    </source>
</reference>
<evidence type="ECO:0000313" key="2">
    <source>
        <dbReference type="Proteomes" id="UP001165121"/>
    </source>
</evidence>